<evidence type="ECO:0000313" key="2">
    <source>
        <dbReference type="Proteomes" id="UP000807025"/>
    </source>
</evidence>
<name>A0A9P6D2N3_PLEER</name>
<feature type="non-terminal residue" evidence="1">
    <location>
        <position position="85"/>
    </location>
</feature>
<comment type="caution">
    <text evidence="1">The sequence shown here is derived from an EMBL/GenBank/DDBJ whole genome shotgun (WGS) entry which is preliminary data.</text>
</comment>
<gene>
    <name evidence="1" type="ORF">BDN71DRAFT_1454589</name>
</gene>
<dbReference type="EMBL" id="MU154647">
    <property type="protein sequence ID" value="KAF9490191.1"/>
    <property type="molecule type" value="Genomic_DNA"/>
</dbReference>
<organism evidence="1 2">
    <name type="scientific">Pleurotus eryngii</name>
    <name type="common">Boletus of the steppes</name>
    <dbReference type="NCBI Taxonomy" id="5323"/>
    <lineage>
        <taxon>Eukaryota</taxon>
        <taxon>Fungi</taxon>
        <taxon>Dikarya</taxon>
        <taxon>Basidiomycota</taxon>
        <taxon>Agaricomycotina</taxon>
        <taxon>Agaricomycetes</taxon>
        <taxon>Agaricomycetidae</taxon>
        <taxon>Agaricales</taxon>
        <taxon>Pleurotineae</taxon>
        <taxon>Pleurotaceae</taxon>
        <taxon>Pleurotus</taxon>
    </lineage>
</organism>
<reference evidence="1" key="1">
    <citation type="submission" date="2020-11" db="EMBL/GenBank/DDBJ databases">
        <authorList>
            <consortium name="DOE Joint Genome Institute"/>
            <person name="Ahrendt S."/>
            <person name="Riley R."/>
            <person name="Andreopoulos W."/>
            <person name="Labutti K."/>
            <person name="Pangilinan J."/>
            <person name="Ruiz-Duenas F.J."/>
            <person name="Barrasa J.M."/>
            <person name="Sanchez-Garcia M."/>
            <person name="Camarero S."/>
            <person name="Miyauchi S."/>
            <person name="Serrano A."/>
            <person name="Linde D."/>
            <person name="Babiker R."/>
            <person name="Drula E."/>
            <person name="Ayuso-Fernandez I."/>
            <person name="Pacheco R."/>
            <person name="Padilla G."/>
            <person name="Ferreira P."/>
            <person name="Barriuso J."/>
            <person name="Kellner H."/>
            <person name="Castanera R."/>
            <person name="Alfaro M."/>
            <person name="Ramirez L."/>
            <person name="Pisabarro A.G."/>
            <person name="Kuo A."/>
            <person name="Tritt A."/>
            <person name="Lipzen A."/>
            <person name="He G."/>
            <person name="Yan M."/>
            <person name="Ng V."/>
            <person name="Cullen D."/>
            <person name="Martin F."/>
            <person name="Rosso M.-N."/>
            <person name="Henrissat B."/>
            <person name="Hibbett D."/>
            <person name="Martinez A.T."/>
            <person name="Grigoriev I.V."/>
        </authorList>
    </citation>
    <scope>NUCLEOTIDE SEQUENCE</scope>
    <source>
        <strain evidence="1">ATCC 90797</strain>
    </source>
</reference>
<protein>
    <submittedName>
        <fullName evidence="1">Uncharacterized protein</fullName>
    </submittedName>
</protein>
<keyword evidence="2" id="KW-1185">Reference proteome</keyword>
<dbReference type="AlphaFoldDB" id="A0A9P6D2N3"/>
<evidence type="ECO:0000313" key="1">
    <source>
        <dbReference type="EMBL" id="KAF9490191.1"/>
    </source>
</evidence>
<proteinExistence type="predicted"/>
<accession>A0A9P6D2N3</accession>
<sequence>MDTLLVDSAVCPTTVRRYSCMGAYAEAERAQFNIIICAGYSLIWQSDAACNAFGEAREVMTSSCVCKTRAEGEGPRGTAGWLSCK</sequence>
<dbReference type="Proteomes" id="UP000807025">
    <property type="component" value="Unassembled WGS sequence"/>
</dbReference>